<keyword evidence="8 11" id="KW-1133">Transmembrane helix</keyword>
<evidence type="ECO:0000256" key="12">
    <source>
        <dbReference type="SAM" id="MobiDB-lite"/>
    </source>
</evidence>
<organism evidence="13 14">
    <name type="scientific">Bordetella genomosp. 10</name>
    <dbReference type="NCBI Taxonomy" id="1416804"/>
    <lineage>
        <taxon>Bacteria</taxon>
        <taxon>Pseudomonadati</taxon>
        <taxon>Pseudomonadota</taxon>
        <taxon>Betaproteobacteria</taxon>
        <taxon>Burkholderiales</taxon>
        <taxon>Alcaligenaceae</taxon>
        <taxon>Bordetella</taxon>
    </lineage>
</organism>
<dbReference type="GO" id="GO:0005524">
    <property type="term" value="F:ATP binding"/>
    <property type="evidence" value="ECO:0007669"/>
    <property type="project" value="UniProtKB-UniRule"/>
</dbReference>
<evidence type="ECO:0000256" key="5">
    <source>
        <dbReference type="ARBA" id="ARBA00022741"/>
    </source>
</evidence>
<gene>
    <name evidence="11" type="primary">kdpC</name>
    <name evidence="13" type="ORF">CAL29_06370</name>
</gene>
<evidence type="ECO:0000256" key="1">
    <source>
        <dbReference type="ARBA" id="ARBA00022448"/>
    </source>
</evidence>
<keyword evidence="14" id="KW-1185">Reference proteome</keyword>
<comment type="subcellular location">
    <subcellularLocation>
        <location evidence="11">Cell membrane</location>
        <topology evidence="11">Single-pass membrane protein</topology>
    </subcellularLocation>
</comment>
<protein>
    <recommendedName>
        <fullName evidence="11">Potassium-transporting ATPase KdpC subunit</fullName>
    </recommendedName>
    <alternativeName>
        <fullName evidence="11">ATP phosphohydrolase [potassium-transporting] C chain</fullName>
    </alternativeName>
    <alternativeName>
        <fullName evidence="11">Potassium-binding and translocating subunit C</fullName>
    </alternativeName>
    <alternativeName>
        <fullName evidence="11">Potassium-translocating ATPase C chain</fullName>
    </alternativeName>
</protein>
<name>A0A261SNS0_9BORD</name>
<feature type="compositionally biased region" description="Basic and acidic residues" evidence="12">
    <location>
        <begin position="1"/>
        <end position="23"/>
    </location>
</feature>
<comment type="similarity">
    <text evidence="11">Belongs to the KdpC family.</text>
</comment>
<evidence type="ECO:0000313" key="14">
    <source>
        <dbReference type="Proteomes" id="UP000216020"/>
    </source>
</evidence>
<evidence type="ECO:0000256" key="2">
    <source>
        <dbReference type="ARBA" id="ARBA00022475"/>
    </source>
</evidence>
<dbReference type="GO" id="GO:0008556">
    <property type="term" value="F:P-type potassium transmembrane transporter activity"/>
    <property type="evidence" value="ECO:0007669"/>
    <property type="project" value="InterPro"/>
</dbReference>
<dbReference type="HAMAP" id="MF_00276">
    <property type="entry name" value="KdpC"/>
    <property type="match status" value="1"/>
</dbReference>
<feature type="transmembrane region" description="Helical" evidence="11">
    <location>
        <begin position="43"/>
        <end position="61"/>
    </location>
</feature>
<dbReference type="NCBIfam" id="TIGR00681">
    <property type="entry name" value="kdpC"/>
    <property type="match status" value="1"/>
</dbReference>
<dbReference type="PANTHER" id="PTHR30042:SF2">
    <property type="entry name" value="POTASSIUM-TRANSPORTING ATPASE KDPC SUBUNIT"/>
    <property type="match status" value="1"/>
</dbReference>
<comment type="caution">
    <text evidence="13">The sequence shown here is derived from an EMBL/GenBank/DDBJ whole genome shotgun (WGS) entry which is preliminary data.</text>
</comment>
<keyword evidence="7 11" id="KW-0630">Potassium</keyword>
<feature type="compositionally biased region" description="Low complexity" evidence="12">
    <location>
        <begin position="24"/>
        <end position="33"/>
    </location>
</feature>
<keyword evidence="9 11" id="KW-0406">Ion transport</keyword>
<keyword evidence="2 11" id="KW-1003">Cell membrane</keyword>
<keyword evidence="6 11" id="KW-0067">ATP-binding</keyword>
<dbReference type="PANTHER" id="PTHR30042">
    <property type="entry name" value="POTASSIUM-TRANSPORTING ATPASE C CHAIN"/>
    <property type="match status" value="1"/>
</dbReference>
<dbReference type="EMBL" id="NEVM01000001">
    <property type="protein sequence ID" value="OZI38652.1"/>
    <property type="molecule type" value="Genomic_DNA"/>
</dbReference>
<keyword evidence="1 11" id="KW-0813">Transport</keyword>
<sequence length="229" mass="23420">MKTIDLKHDDRRNAGHDDKRNDDGAGPAAQGGAPVQGGLLRPALAVFLALSVITGIVYPYATTGAAQALFPYQAHGSILASKEGKAVGSELIGQPFSSPRYFWGRPSATAPMPYNAAASGGSNLGPRNPALADAAQARVAALHAADPGNTAPIPVDLVAASGSGLDPDISVAAARYQAARVAGERGLPLADVEQRIAAHTRKPWLGLLGEPGVNVLALNLDLDGVKTGR</sequence>
<keyword evidence="10 11" id="KW-0472">Membrane</keyword>
<evidence type="ECO:0000256" key="4">
    <source>
        <dbReference type="ARBA" id="ARBA00022692"/>
    </source>
</evidence>
<evidence type="ECO:0000256" key="8">
    <source>
        <dbReference type="ARBA" id="ARBA00022989"/>
    </source>
</evidence>
<keyword evidence="5 11" id="KW-0547">Nucleotide-binding</keyword>
<dbReference type="GO" id="GO:0005886">
    <property type="term" value="C:plasma membrane"/>
    <property type="evidence" value="ECO:0007669"/>
    <property type="project" value="UniProtKB-SubCell"/>
</dbReference>
<comment type="subunit">
    <text evidence="11">The system is composed of three essential subunits: KdpA, KdpB and KdpC.</text>
</comment>
<comment type="function">
    <text evidence="11">Part of the high-affinity ATP-driven potassium transport (or Kdp) system, which catalyzes the hydrolysis of ATP coupled with the electrogenic transport of potassium into the cytoplasm. This subunit acts as a catalytic chaperone that increases the ATP-binding affinity of the ATP-hydrolyzing subunit KdpB by the formation of a transient KdpB/KdpC/ATP ternary complex.</text>
</comment>
<dbReference type="Proteomes" id="UP000216020">
    <property type="component" value="Unassembled WGS sequence"/>
</dbReference>
<dbReference type="AlphaFoldDB" id="A0A261SNS0"/>
<dbReference type="Pfam" id="PF02669">
    <property type="entry name" value="KdpC"/>
    <property type="match status" value="1"/>
</dbReference>
<evidence type="ECO:0000256" key="3">
    <source>
        <dbReference type="ARBA" id="ARBA00022538"/>
    </source>
</evidence>
<proteinExistence type="inferred from homology"/>
<evidence type="ECO:0000256" key="9">
    <source>
        <dbReference type="ARBA" id="ARBA00023065"/>
    </source>
</evidence>
<reference evidence="14" key="1">
    <citation type="submission" date="2017-05" db="EMBL/GenBank/DDBJ databases">
        <title>Complete and WGS of Bordetella genogroups.</title>
        <authorList>
            <person name="Spilker T."/>
            <person name="Lipuma J."/>
        </authorList>
    </citation>
    <scope>NUCLEOTIDE SEQUENCE [LARGE SCALE GENOMIC DNA]</scope>
    <source>
        <strain evidence="14">AU16122</strain>
    </source>
</reference>
<keyword evidence="3 11" id="KW-0633">Potassium transport</keyword>
<dbReference type="NCBIfam" id="NF001454">
    <property type="entry name" value="PRK00315.1"/>
    <property type="match status" value="1"/>
</dbReference>
<evidence type="ECO:0000313" key="13">
    <source>
        <dbReference type="EMBL" id="OZI38652.1"/>
    </source>
</evidence>
<dbReference type="PIRSF" id="PIRSF001296">
    <property type="entry name" value="K_ATPase_KdpC"/>
    <property type="match status" value="1"/>
</dbReference>
<dbReference type="RefSeq" id="WP_094852751.1">
    <property type="nucleotide sequence ID" value="NZ_NEVM01000001.1"/>
</dbReference>
<evidence type="ECO:0000256" key="7">
    <source>
        <dbReference type="ARBA" id="ARBA00022958"/>
    </source>
</evidence>
<dbReference type="OrthoDB" id="9788285at2"/>
<dbReference type="InterPro" id="IPR003820">
    <property type="entry name" value="KdpC"/>
</dbReference>
<keyword evidence="4 11" id="KW-0812">Transmembrane</keyword>
<evidence type="ECO:0000256" key="10">
    <source>
        <dbReference type="ARBA" id="ARBA00023136"/>
    </source>
</evidence>
<evidence type="ECO:0000256" key="11">
    <source>
        <dbReference type="HAMAP-Rule" id="MF_00276"/>
    </source>
</evidence>
<feature type="region of interest" description="Disordered" evidence="12">
    <location>
        <begin position="1"/>
        <end position="33"/>
    </location>
</feature>
<accession>A0A261SNS0</accession>
<evidence type="ECO:0000256" key="6">
    <source>
        <dbReference type="ARBA" id="ARBA00022840"/>
    </source>
</evidence>